<dbReference type="AlphaFoldDB" id="A0A382ECV1"/>
<evidence type="ECO:0000313" key="2">
    <source>
        <dbReference type="EMBL" id="SVB47707.1"/>
    </source>
</evidence>
<dbReference type="Pfam" id="PF07978">
    <property type="entry name" value="NIPSNAP"/>
    <property type="match status" value="1"/>
</dbReference>
<name>A0A382ECV1_9ZZZZ</name>
<feature type="domain" description="NIPSNAP" evidence="1">
    <location>
        <begin position="3"/>
        <end position="106"/>
    </location>
</feature>
<dbReference type="SUPFAM" id="SSF54909">
    <property type="entry name" value="Dimeric alpha+beta barrel"/>
    <property type="match status" value="1"/>
</dbReference>
<protein>
    <recommendedName>
        <fullName evidence="1">NIPSNAP domain-containing protein</fullName>
    </recommendedName>
</protein>
<dbReference type="Gene3D" id="3.30.70.100">
    <property type="match status" value="1"/>
</dbReference>
<organism evidence="2">
    <name type="scientific">marine metagenome</name>
    <dbReference type="NCBI Taxonomy" id="408172"/>
    <lineage>
        <taxon>unclassified sequences</taxon>
        <taxon>metagenomes</taxon>
        <taxon>ecological metagenomes</taxon>
    </lineage>
</organism>
<dbReference type="InterPro" id="IPR012577">
    <property type="entry name" value="NIPSNAP"/>
</dbReference>
<evidence type="ECO:0000259" key="1">
    <source>
        <dbReference type="Pfam" id="PF07978"/>
    </source>
</evidence>
<accession>A0A382ECV1</accession>
<sequence>MIYEMRRYDCFPGQIGNLNKLMEELAIPIFERLGMTFVGAWSPVVGDDESALIYMLGYEDMGARQKAWDQFWVDPEWVGGRARYATSGPIVSKSNSVFLGPTNYSPLK</sequence>
<gene>
    <name evidence="2" type="ORF">METZ01_LOCUS200561</name>
</gene>
<dbReference type="EMBL" id="UINC01043537">
    <property type="protein sequence ID" value="SVB47707.1"/>
    <property type="molecule type" value="Genomic_DNA"/>
</dbReference>
<proteinExistence type="predicted"/>
<dbReference type="InterPro" id="IPR011008">
    <property type="entry name" value="Dimeric_a/b-barrel"/>
</dbReference>
<reference evidence="2" key="1">
    <citation type="submission" date="2018-05" db="EMBL/GenBank/DDBJ databases">
        <authorList>
            <person name="Lanie J.A."/>
            <person name="Ng W.-L."/>
            <person name="Kazmierczak K.M."/>
            <person name="Andrzejewski T.M."/>
            <person name="Davidsen T.M."/>
            <person name="Wayne K.J."/>
            <person name="Tettelin H."/>
            <person name="Glass J.I."/>
            <person name="Rusch D."/>
            <person name="Podicherti R."/>
            <person name="Tsui H.-C.T."/>
            <person name="Winkler M.E."/>
        </authorList>
    </citation>
    <scope>NUCLEOTIDE SEQUENCE</scope>
</reference>